<dbReference type="eggNOG" id="COG2121">
    <property type="taxonomic scope" value="Bacteria"/>
</dbReference>
<dbReference type="InterPro" id="IPR007172">
    <property type="entry name" value="DUF374"/>
</dbReference>
<dbReference type="CDD" id="cd07983">
    <property type="entry name" value="LPLAT_DUF374-like"/>
    <property type="match status" value="1"/>
</dbReference>
<dbReference type="PATRIC" id="fig|1238182.3.peg.538"/>
<organism evidence="2 3">
    <name type="scientific">Caenispirillum salinarum AK4</name>
    <dbReference type="NCBI Taxonomy" id="1238182"/>
    <lineage>
        <taxon>Bacteria</taxon>
        <taxon>Pseudomonadati</taxon>
        <taxon>Pseudomonadota</taxon>
        <taxon>Alphaproteobacteria</taxon>
        <taxon>Rhodospirillales</taxon>
        <taxon>Novispirillaceae</taxon>
        <taxon>Caenispirillum</taxon>
    </lineage>
</organism>
<dbReference type="AlphaFoldDB" id="K9H5X3"/>
<dbReference type="RefSeq" id="WP_009538987.1">
    <property type="nucleotide sequence ID" value="NZ_ANHY01000003.1"/>
</dbReference>
<dbReference type="STRING" id="1238182.C882_2578"/>
<gene>
    <name evidence="2" type="ORF">C882_2578</name>
</gene>
<dbReference type="SUPFAM" id="SSF69593">
    <property type="entry name" value="Glycerol-3-phosphate (1)-acyltransferase"/>
    <property type="match status" value="1"/>
</dbReference>
<dbReference type="Proteomes" id="UP000009881">
    <property type="component" value="Unassembled WGS sequence"/>
</dbReference>
<name>K9H5X3_9PROT</name>
<feature type="domain" description="DUF374" evidence="1">
    <location>
        <begin position="65"/>
        <end position="132"/>
    </location>
</feature>
<dbReference type="EMBL" id="ANHY01000003">
    <property type="protein sequence ID" value="EKV32499.1"/>
    <property type="molecule type" value="Genomic_DNA"/>
</dbReference>
<comment type="caution">
    <text evidence="2">The sequence shown here is derived from an EMBL/GenBank/DDBJ whole genome shotgun (WGS) entry which is preliminary data.</text>
</comment>
<keyword evidence="3" id="KW-1185">Reference proteome</keyword>
<evidence type="ECO:0000313" key="2">
    <source>
        <dbReference type="EMBL" id="EKV32499.1"/>
    </source>
</evidence>
<proteinExistence type="predicted"/>
<reference evidence="2 3" key="1">
    <citation type="journal article" date="2013" name="Genome Announc.">
        <title>Draft Genome Sequence of an Alphaproteobacterium, Caenispirillum salinarum AK4(T), Isolated from a Solar Saltern.</title>
        <authorList>
            <person name="Khatri I."/>
            <person name="Singh A."/>
            <person name="Korpole S."/>
            <person name="Pinnaka A.K."/>
            <person name="Subramanian S."/>
        </authorList>
    </citation>
    <scope>NUCLEOTIDE SEQUENCE [LARGE SCALE GENOMIC DNA]</scope>
    <source>
        <strain evidence="2 3">AK4</strain>
    </source>
</reference>
<sequence>MKRISKNERVRGLLCWLAAQYIRLVHRTGRWEVVGQAIPDAIWNDGRPFILSFWHGRLLMMPRAWPESQPIHMLISQHRDGLLIARTVGHFGIRTAAGSSTRGGSGALRIMLKALKNGENVGITPDGPRGPRQRATDGVIHIARMSGAPVVPLAYAARSRRLLGTWDRFMVPLPFSSGVFVWGQPMTVPREAGEAEIEEFRTALEERMNTLTAEADRLVGRTTTEPEAVAPC</sequence>
<protein>
    <recommendedName>
        <fullName evidence="1">DUF374 domain-containing protein</fullName>
    </recommendedName>
</protein>
<accession>K9H5X3</accession>
<evidence type="ECO:0000259" key="1">
    <source>
        <dbReference type="Pfam" id="PF04028"/>
    </source>
</evidence>
<dbReference type="Pfam" id="PF04028">
    <property type="entry name" value="DUF374"/>
    <property type="match status" value="1"/>
</dbReference>
<evidence type="ECO:0000313" key="3">
    <source>
        <dbReference type="Proteomes" id="UP000009881"/>
    </source>
</evidence>
<dbReference type="OrthoDB" id="9810508at2"/>